<sequence length="196" mass="22914">MEKNIYIMLSNTGTLFSKAIGVYTRKELNHTSISFDEELNEIYSFGRKNKNNPFIGGFIKEDASNGLFKHATCAIYKCQVTSQEYNRMRNKIREIEREKEMYKYNLIGLFGVAMQLKLEREHAFFCSQFVATILSECESTKLHVPPCLVQPHHFEQLPSLDLIYKGELQTYVSSKRGIEELLQVNAWEKYAFFMQH</sequence>
<dbReference type="RefSeq" id="WP_336499000.1">
    <property type="nucleotide sequence ID" value="NZ_JBAWSY010000020.1"/>
</dbReference>
<keyword evidence="3" id="KW-1185">Reference proteome</keyword>
<proteinExistence type="predicted"/>
<dbReference type="EMBL" id="JBAWSY010000020">
    <property type="protein sequence ID" value="MEI4771448.1"/>
    <property type="molecule type" value="Genomic_DNA"/>
</dbReference>
<dbReference type="Proteomes" id="UP001364890">
    <property type="component" value="Unassembled WGS sequence"/>
</dbReference>
<evidence type="ECO:0000313" key="3">
    <source>
        <dbReference type="Proteomes" id="UP001364890"/>
    </source>
</evidence>
<protein>
    <submittedName>
        <fullName evidence="2">Uncharacterized protein</fullName>
    </submittedName>
</protein>
<name>A0ABU8F8W9_9BACI</name>
<gene>
    <name evidence="2" type="ORF">WAX74_17615</name>
</gene>
<accession>A0ABU8F8W9</accession>
<keyword evidence="1" id="KW-0175">Coiled coil</keyword>
<comment type="caution">
    <text evidence="2">The sequence shown here is derived from an EMBL/GenBank/DDBJ whole genome shotgun (WGS) entry which is preliminary data.</text>
</comment>
<reference evidence="2 3" key="1">
    <citation type="submission" date="2024-01" db="EMBL/GenBank/DDBJ databases">
        <title>Seven novel Bacillus-like species.</title>
        <authorList>
            <person name="Liu G."/>
        </authorList>
    </citation>
    <scope>NUCLEOTIDE SEQUENCE [LARGE SCALE GENOMIC DNA]</scope>
    <source>
        <strain evidence="2 3">FJAT-51614</strain>
    </source>
</reference>
<organism evidence="2 3">
    <name type="scientific">Psychrobacillus mangrovi</name>
    <dbReference type="NCBI Taxonomy" id="3117745"/>
    <lineage>
        <taxon>Bacteria</taxon>
        <taxon>Bacillati</taxon>
        <taxon>Bacillota</taxon>
        <taxon>Bacilli</taxon>
        <taxon>Bacillales</taxon>
        <taxon>Bacillaceae</taxon>
        <taxon>Psychrobacillus</taxon>
    </lineage>
</organism>
<feature type="coiled-coil region" evidence="1">
    <location>
        <begin position="78"/>
        <end position="105"/>
    </location>
</feature>
<evidence type="ECO:0000256" key="1">
    <source>
        <dbReference type="SAM" id="Coils"/>
    </source>
</evidence>
<dbReference type="Gene3D" id="3.90.1720.10">
    <property type="entry name" value="endopeptidase domain like (from Nostoc punctiforme)"/>
    <property type="match status" value="1"/>
</dbReference>
<evidence type="ECO:0000313" key="2">
    <source>
        <dbReference type="EMBL" id="MEI4771448.1"/>
    </source>
</evidence>